<dbReference type="Pfam" id="PF01152">
    <property type="entry name" value="Bac_globin"/>
    <property type="match status" value="1"/>
</dbReference>
<dbReference type="RefSeq" id="WP_072791381.1">
    <property type="nucleotide sequence ID" value="NZ_FQWM01000001.1"/>
</dbReference>
<proteinExistence type="predicted"/>
<dbReference type="InterPro" id="IPR012292">
    <property type="entry name" value="Globin/Proto"/>
</dbReference>
<gene>
    <name evidence="5" type="ORF">SAMN04488044_1093</name>
</gene>
<keyword evidence="6" id="KW-1185">Reference proteome</keyword>
<evidence type="ECO:0000256" key="3">
    <source>
        <dbReference type="ARBA" id="ARBA00022723"/>
    </source>
</evidence>
<dbReference type="OrthoDB" id="25954at2"/>
<dbReference type="InterPro" id="IPR001486">
    <property type="entry name" value="Hemoglobin_trunc"/>
</dbReference>
<keyword evidence="1" id="KW-0813">Transport</keyword>
<evidence type="ECO:0000256" key="2">
    <source>
        <dbReference type="ARBA" id="ARBA00022617"/>
    </source>
</evidence>
<evidence type="ECO:0000313" key="6">
    <source>
        <dbReference type="Proteomes" id="UP000184211"/>
    </source>
</evidence>
<dbReference type="CDD" id="cd08916">
    <property type="entry name" value="TrHb3_P"/>
    <property type="match status" value="1"/>
</dbReference>
<organism evidence="5 6">
    <name type="scientific">Cognatishimia maritima</name>
    <dbReference type="NCBI Taxonomy" id="870908"/>
    <lineage>
        <taxon>Bacteria</taxon>
        <taxon>Pseudomonadati</taxon>
        <taxon>Pseudomonadota</taxon>
        <taxon>Alphaproteobacteria</taxon>
        <taxon>Rhodobacterales</taxon>
        <taxon>Paracoccaceae</taxon>
        <taxon>Cognatishimia</taxon>
    </lineage>
</organism>
<evidence type="ECO:0000256" key="4">
    <source>
        <dbReference type="ARBA" id="ARBA00023004"/>
    </source>
</evidence>
<evidence type="ECO:0000256" key="1">
    <source>
        <dbReference type="ARBA" id="ARBA00022448"/>
    </source>
</evidence>
<dbReference type="GO" id="GO:0020037">
    <property type="term" value="F:heme binding"/>
    <property type="evidence" value="ECO:0007669"/>
    <property type="project" value="InterPro"/>
</dbReference>
<protein>
    <submittedName>
        <fullName evidence="5">Hemoglobin</fullName>
    </submittedName>
</protein>
<keyword evidence="3" id="KW-0479">Metal-binding</keyword>
<dbReference type="Gene3D" id="1.10.490.10">
    <property type="entry name" value="Globins"/>
    <property type="match status" value="1"/>
</dbReference>
<dbReference type="InterPro" id="IPR009050">
    <property type="entry name" value="Globin-like_sf"/>
</dbReference>
<dbReference type="GO" id="GO:0019825">
    <property type="term" value="F:oxygen binding"/>
    <property type="evidence" value="ECO:0007669"/>
    <property type="project" value="InterPro"/>
</dbReference>
<keyword evidence="2" id="KW-0349">Heme</keyword>
<dbReference type="SUPFAM" id="SSF46458">
    <property type="entry name" value="Globin-like"/>
    <property type="match status" value="1"/>
</dbReference>
<name>A0A1M5KWZ1_9RHOB</name>
<evidence type="ECO:0000313" key="5">
    <source>
        <dbReference type="EMBL" id="SHG57029.1"/>
    </source>
</evidence>
<dbReference type="GO" id="GO:0046872">
    <property type="term" value="F:metal ion binding"/>
    <property type="evidence" value="ECO:0007669"/>
    <property type="project" value="UniProtKB-KW"/>
</dbReference>
<dbReference type="EMBL" id="FQWM01000001">
    <property type="protein sequence ID" value="SHG57029.1"/>
    <property type="molecule type" value="Genomic_DNA"/>
</dbReference>
<keyword evidence="4" id="KW-0408">Iron</keyword>
<dbReference type="Proteomes" id="UP000184211">
    <property type="component" value="Unassembled WGS sequence"/>
</dbReference>
<accession>A0A1M5KWZ1</accession>
<dbReference type="AlphaFoldDB" id="A0A1M5KWZ1"/>
<sequence length="137" mass="15411">MAHPMQLFEISADEIDRVVAKFYARIRQHPELGPVFAAHIKAGDWPAHEAKIASFWRNGILKERSYSGNPMQKHLMAGNVAPAHFAQWLALFDEVLQDELAPETARAFSALAHRIGRGLKLGLEQIQRPADQPPILR</sequence>
<reference evidence="6" key="1">
    <citation type="submission" date="2016-11" db="EMBL/GenBank/DDBJ databases">
        <authorList>
            <person name="Varghese N."/>
            <person name="Submissions S."/>
        </authorList>
    </citation>
    <scope>NUCLEOTIDE SEQUENCE [LARGE SCALE GENOMIC DNA]</scope>
    <source>
        <strain evidence="6">DSM 28223</strain>
    </source>
</reference>